<evidence type="ECO:0000256" key="1">
    <source>
        <dbReference type="ARBA" id="ARBA00006484"/>
    </source>
</evidence>
<organism evidence="4 5">
    <name type="scientific">Zopfia rhizophila CBS 207.26</name>
    <dbReference type="NCBI Taxonomy" id="1314779"/>
    <lineage>
        <taxon>Eukaryota</taxon>
        <taxon>Fungi</taxon>
        <taxon>Dikarya</taxon>
        <taxon>Ascomycota</taxon>
        <taxon>Pezizomycotina</taxon>
        <taxon>Dothideomycetes</taxon>
        <taxon>Dothideomycetes incertae sedis</taxon>
        <taxon>Zopfiaceae</taxon>
        <taxon>Zopfia</taxon>
    </lineage>
</organism>
<dbReference type="EMBL" id="ML994636">
    <property type="protein sequence ID" value="KAF2184857.1"/>
    <property type="molecule type" value="Genomic_DNA"/>
</dbReference>
<keyword evidence="2" id="KW-0521">NADP</keyword>
<dbReference type="Proteomes" id="UP000800200">
    <property type="component" value="Unassembled WGS sequence"/>
</dbReference>
<name>A0A6A6DYV2_9PEZI</name>
<keyword evidence="5" id="KW-1185">Reference proteome</keyword>
<keyword evidence="3" id="KW-0560">Oxidoreductase</keyword>
<proteinExistence type="inferred from homology"/>
<dbReference type="Pfam" id="PF13561">
    <property type="entry name" value="adh_short_C2"/>
    <property type="match status" value="1"/>
</dbReference>
<dbReference type="InterPro" id="IPR020904">
    <property type="entry name" value="Sc_DH/Rdtase_CS"/>
</dbReference>
<dbReference type="PANTHER" id="PTHR24321">
    <property type="entry name" value="DEHYDROGENASES, SHORT CHAIN"/>
    <property type="match status" value="1"/>
</dbReference>
<dbReference type="SUPFAM" id="SSF51735">
    <property type="entry name" value="NAD(P)-binding Rossmann-fold domains"/>
    <property type="match status" value="1"/>
</dbReference>
<dbReference type="InterPro" id="IPR002347">
    <property type="entry name" value="SDR_fam"/>
</dbReference>
<protein>
    <submittedName>
        <fullName evidence="4">Short chain dehydrogenase</fullName>
    </submittedName>
</protein>
<dbReference type="Gene3D" id="3.40.50.720">
    <property type="entry name" value="NAD(P)-binding Rossmann-like Domain"/>
    <property type="match status" value="1"/>
</dbReference>
<dbReference type="GO" id="GO:0016491">
    <property type="term" value="F:oxidoreductase activity"/>
    <property type="evidence" value="ECO:0007669"/>
    <property type="project" value="UniProtKB-KW"/>
</dbReference>
<dbReference type="InterPro" id="IPR036291">
    <property type="entry name" value="NAD(P)-bd_dom_sf"/>
</dbReference>
<evidence type="ECO:0000256" key="2">
    <source>
        <dbReference type="ARBA" id="ARBA00022857"/>
    </source>
</evidence>
<accession>A0A6A6DYV2</accession>
<dbReference type="OrthoDB" id="498125at2759"/>
<dbReference type="PRINTS" id="PR00081">
    <property type="entry name" value="GDHRDH"/>
</dbReference>
<reference evidence="4" key="1">
    <citation type="journal article" date="2020" name="Stud. Mycol.">
        <title>101 Dothideomycetes genomes: a test case for predicting lifestyles and emergence of pathogens.</title>
        <authorList>
            <person name="Haridas S."/>
            <person name="Albert R."/>
            <person name="Binder M."/>
            <person name="Bloem J."/>
            <person name="Labutti K."/>
            <person name="Salamov A."/>
            <person name="Andreopoulos B."/>
            <person name="Baker S."/>
            <person name="Barry K."/>
            <person name="Bills G."/>
            <person name="Bluhm B."/>
            <person name="Cannon C."/>
            <person name="Castanera R."/>
            <person name="Culley D."/>
            <person name="Daum C."/>
            <person name="Ezra D."/>
            <person name="Gonzalez J."/>
            <person name="Henrissat B."/>
            <person name="Kuo A."/>
            <person name="Liang C."/>
            <person name="Lipzen A."/>
            <person name="Lutzoni F."/>
            <person name="Magnuson J."/>
            <person name="Mondo S."/>
            <person name="Nolan M."/>
            <person name="Ohm R."/>
            <person name="Pangilinan J."/>
            <person name="Park H.-J."/>
            <person name="Ramirez L."/>
            <person name="Alfaro M."/>
            <person name="Sun H."/>
            <person name="Tritt A."/>
            <person name="Yoshinaga Y."/>
            <person name="Zwiers L.-H."/>
            <person name="Turgeon B."/>
            <person name="Goodwin S."/>
            <person name="Spatafora J."/>
            <person name="Crous P."/>
            <person name="Grigoriev I."/>
        </authorList>
    </citation>
    <scope>NUCLEOTIDE SEQUENCE</scope>
    <source>
        <strain evidence="4">CBS 207.26</strain>
    </source>
</reference>
<comment type="similarity">
    <text evidence="1">Belongs to the short-chain dehydrogenases/reductases (SDR) family.</text>
</comment>
<sequence>MSTHPIYPDLKNKIVLLTGIGQTGDPSMWGNGAATARTFVRNGAKVFGCDLNLEAAMATKKRIEAEYKDATIDVVQADVTKASEVKRLVQACIKQHGRINILINNVGRSEKGDPASMSEEVWDAQVDINLKSIYLTCHEVLPIMEKQGSGAVINIASIAGLRYIGKPQVAYAATKAALINFTRVTAVTYANKGVRLNTVIPGLIHTPLVKMLADKYAGGDYEGFVKQRKGQVPMGKMGSSEDVANAVVFLGSSSAQYITGTKLVVDGAITGSTGRTDFKL</sequence>
<evidence type="ECO:0000313" key="5">
    <source>
        <dbReference type="Proteomes" id="UP000800200"/>
    </source>
</evidence>
<gene>
    <name evidence="4" type="ORF">K469DRAFT_666245</name>
</gene>
<dbReference type="FunFam" id="3.40.50.720:FF:000084">
    <property type="entry name" value="Short-chain dehydrogenase reductase"/>
    <property type="match status" value="1"/>
</dbReference>
<evidence type="ECO:0000256" key="3">
    <source>
        <dbReference type="ARBA" id="ARBA00023002"/>
    </source>
</evidence>
<dbReference type="PANTHER" id="PTHR24321:SF15">
    <property type="entry name" value="OXIDOREDUCTASE UCPA"/>
    <property type="match status" value="1"/>
</dbReference>
<dbReference type="CDD" id="cd05233">
    <property type="entry name" value="SDR_c"/>
    <property type="match status" value="1"/>
</dbReference>
<dbReference type="PRINTS" id="PR00080">
    <property type="entry name" value="SDRFAMILY"/>
</dbReference>
<dbReference type="AlphaFoldDB" id="A0A6A6DYV2"/>
<evidence type="ECO:0000313" key="4">
    <source>
        <dbReference type="EMBL" id="KAF2184857.1"/>
    </source>
</evidence>
<dbReference type="PROSITE" id="PS00061">
    <property type="entry name" value="ADH_SHORT"/>
    <property type="match status" value="1"/>
</dbReference>